<evidence type="ECO:0000256" key="9">
    <source>
        <dbReference type="ARBA" id="ARBA00023315"/>
    </source>
</evidence>
<protein>
    <recommendedName>
        <fullName evidence="12">Tafazzin family protein</fullName>
    </recommendedName>
</protein>
<evidence type="ECO:0000256" key="7">
    <source>
        <dbReference type="ARBA" id="ARBA00023128"/>
    </source>
</evidence>
<evidence type="ECO:0000256" key="11">
    <source>
        <dbReference type="ARBA" id="ARBA00047906"/>
    </source>
</evidence>
<keyword evidence="6" id="KW-0443">Lipid metabolism</keyword>
<dbReference type="GO" id="GO:0035965">
    <property type="term" value="P:cardiolipin acyl-chain remodeling"/>
    <property type="evidence" value="ECO:0007669"/>
    <property type="project" value="TreeGrafter"/>
</dbReference>
<dbReference type="SUPFAM" id="SSF69593">
    <property type="entry name" value="Glycerol-3-phosphate (1)-acyltransferase"/>
    <property type="match status" value="1"/>
</dbReference>
<evidence type="ECO:0000259" key="13">
    <source>
        <dbReference type="SMART" id="SM00563"/>
    </source>
</evidence>
<organism evidence="14 15">
    <name type="scientific">Malassezia yamatoensis</name>
    <dbReference type="NCBI Taxonomy" id="253288"/>
    <lineage>
        <taxon>Eukaryota</taxon>
        <taxon>Fungi</taxon>
        <taxon>Dikarya</taxon>
        <taxon>Basidiomycota</taxon>
        <taxon>Ustilaginomycotina</taxon>
        <taxon>Malasseziomycetes</taxon>
        <taxon>Malasseziales</taxon>
        <taxon>Malasseziaceae</taxon>
        <taxon>Malassezia</taxon>
    </lineage>
</organism>
<name>A0AAJ6CGM7_9BASI</name>
<keyword evidence="5" id="KW-0999">Mitochondrion inner membrane</keyword>
<dbReference type="GO" id="GO:0005743">
    <property type="term" value="C:mitochondrial inner membrane"/>
    <property type="evidence" value="ECO:0007669"/>
    <property type="project" value="UniProtKB-SubCell"/>
</dbReference>
<evidence type="ECO:0000256" key="8">
    <source>
        <dbReference type="ARBA" id="ARBA00023136"/>
    </source>
</evidence>
<dbReference type="Proteomes" id="UP001219567">
    <property type="component" value="Chromosome 2"/>
</dbReference>
<keyword evidence="15" id="KW-1185">Reference proteome</keyword>
<evidence type="ECO:0000256" key="2">
    <source>
        <dbReference type="ARBA" id="ARBA00010524"/>
    </source>
</evidence>
<dbReference type="GO" id="GO:0005741">
    <property type="term" value="C:mitochondrial outer membrane"/>
    <property type="evidence" value="ECO:0007669"/>
    <property type="project" value="UniProtKB-SubCell"/>
</dbReference>
<gene>
    <name evidence="14" type="primary">TAZ1</name>
    <name evidence="14" type="ORF">MYAM1_001703</name>
</gene>
<keyword evidence="9 14" id="KW-0012">Acyltransferase</keyword>
<keyword evidence="4" id="KW-1000">Mitochondrion outer membrane</keyword>
<evidence type="ECO:0000256" key="5">
    <source>
        <dbReference type="ARBA" id="ARBA00022792"/>
    </source>
</evidence>
<sequence>MLERQVIRLSRWFLAAGTNSVRTSGVDEFVALLRDQQRKSEGRGILTCDNHISVLDEPLLWATLPKILFQDTYTTRWSLGASDILFKNAYVLSIDFSLLSSFFSKGQTLETLRGNGIFQPALDRAIDLLNDTNWVHLFPEGAVNLTRSTYMRRFKWGISRLFLEPKVMPIVVPIWLTGFDQIMPEHRRAPRILPRLGANLTVSFGRPIPDNVLRPYFESNTRLSTMNEENLIGSLPELPDSIPSDHLYPGIQASLHPDDNHTYAILRKKNLQNSATKAQSNLAWDLAKRSLHIARIS</sequence>
<dbReference type="PANTHER" id="PTHR12497">
    <property type="entry name" value="TAZ PROTEIN TAFAZZIN"/>
    <property type="match status" value="1"/>
</dbReference>
<proteinExistence type="inferred from homology"/>
<dbReference type="AlphaFoldDB" id="A0AAJ6CGM7"/>
<evidence type="ECO:0000313" key="15">
    <source>
        <dbReference type="Proteomes" id="UP001219567"/>
    </source>
</evidence>
<dbReference type="GO" id="GO:0007007">
    <property type="term" value="P:inner mitochondrial membrane organization"/>
    <property type="evidence" value="ECO:0007669"/>
    <property type="project" value="TreeGrafter"/>
</dbReference>
<dbReference type="InterPro" id="IPR002123">
    <property type="entry name" value="Plipid/glycerol_acylTrfase"/>
</dbReference>
<dbReference type="PRINTS" id="PR00979">
    <property type="entry name" value="TAFAZZIN"/>
</dbReference>
<keyword evidence="3" id="KW-0808">Transferase</keyword>
<accession>A0AAJ6CGM7</accession>
<evidence type="ECO:0000256" key="12">
    <source>
        <dbReference type="RuleBase" id="RU365062"/>
    </source>
</evidence>
<dbReference type="InterPro" id="IPR000872">
    <property type="entry name" value="Tafazzin"/>
</dbReference>
<reference evidence="14 15" key="1">
    <citation type="submission" date="2023-03" db="EMBL/GenBank/DDBJ databases">
        <title>Mating type loci evolution in Malassezia.</title>
        <authorList>
            <person name="Coelho M.A."/>
        </authorList>
    </citation>
    <scope>NUCLEOTIDE SEQUENCE [LARGE SCALE GENOMIC DNA]</scope>
    <source>
        <strain evidence="14 15">CBS 9725</strain>
    </source>
</reference>
<dbReference type="PANTHER" id="PTHR12497:SF0">
    <property type="entry name" value="TAFAZZIN"/>
    <property type="match status" value="1"/>
</dbReference>
<evidence type="ECO:0000256" key="10">
    <source>
        <dbReference type="ARBA" id="ARBA00024323"/>
    </source>
</evidence>
<dbReference type="CDD" id="cd07989">
    <property type="entry name" value="LPLAT_AGPAT-like"/>
    <property type="match status" value="1"/>
</dbReference>
<dbReference type="GO" id="GO:0047184">
    <property type="term" value="F:1-acylglycerophosphocholine O-acyltransferase activity"/>
    <property type="evidence" value="ECO:0007669"/>
    <property type="project" value="TreeGrafter"/>
</dbReference>
<keyword evidence="7" id="KW-0496">Mitochondrion</keyword>
<dbReference type="Pfam" id="PF01553">
    <property type="entry name" value="Acyltransferase"/>
    <property type="match status" value="1"/>
</dbReference>
<dbReference type="EMBL" id="CP119944">
    <property type="protein sequence ID" value="WFC98969.1"/>
    <property type="molecule type" value="Genomic_DNA"/>
</dbReference>
<evidence type="ECO:0000256" key="4">
    <source>
        <dbReference type="ARBA" id="ARBA00022787"/>
    </source>
</evidence>
<evidence type="ECO:0000256" key="1">
    <source>
        <dbReference type="ARBA" id="ARBA00004137"/>
    </source>
</evidence>
<evidence type="ECO:0000313" key="14">
    <source>
        <dbReference type="EMBL" id="WFC98969.1"/>
    </source>
</evidence>
<comment type="similarity">
    <text evidence="2 12">Belongs to the taffazin family.</text>
</comment>
<comment type="catalytic activity">
    <reaction evidence="11">
        <text>1'-[1,2-diacyl-sn-glycero-3-phospho],3'-[1-acyl-sn-glycero-3-phospho]-glycerol + a 1,2-diacyl-sn-glycero-3-phosphocholine = a cardiolipin + a 1-acyl-sn-glycero-3-phosphocholine</text>
        <dbReference type="Rhea" id="RHEA:33731"/>
        <dbReference type="ChEBI" id="CHEBI:57643"/>
        <dbReference type="ChEBI" id="CHEBI:58168"/>
        <dbReference type="ChEBI" id="CHEBI:62237"/>
        <dbReference type="ChEBI" id="CHEBI:64743"/>
    </reaction>
    <physiologicalReaction direction="left-to-right" evidence="11">
        <dbReference type="Rhea" id="RHEA:33732"/>
    </physiologicalReaction>
    <physiologicalReaction direction="right-to-left" evidence="11">
        <dbReference type="Rhea" id="RHEA:33733"/>
    </physiologicalReaction>
</comment>
<evidence type="ECO:0000256" key="6">
    <source>
        <dbReference type="ARBA" id="ARBA00023098"/>
    </source>
</evidence>
<feature type="domain" description="Phospholipid/glycerol acyltransferase" evidence="13">
    <location>
        <begin position="45"/>
        <end position="179"/>
    </location>
</feature>
<evidence type="ECO:0000256" key="3">
    <source>
        <dbReference type="ARBA" id="ARBA00022679"/>
    </source>
</evidence>
<keyword evidence="8" id="KW-0472">Membrane</keyword>
<dbReference type="SMART" id="SM00563">
    <property type="entry name" value="PlsC"/>
    <property type="match status" value="1"/>
</dbReference>
<comment type="subcellular location">
    <subcellularLocation>
        <location evidence="1">Mitochondrion inner membrane</location>
        <topology evidence="1">Peripheral membrane protein</topology>
        <orientation evidence="1">Intermembrane side</orientation>
    </subcellularLocation>
    <subcellularLocation>
        <location evidence="10">Mitochondrion outer membrane</location>
        <topology evidence="10">Peripheral membrane protein</topology>
        <orientation evidence="10">Intermembrane side</orientation>
    </subcellularLocation>
</comment>